<keyword evidence="3" id="KW-1003">Cell membrane</keyword>
<evidence type="ECO:0000256" key="4">
    <source>
        <dbReference type="ARBA" id="ARBA00022618"/>
    </source>
</evidence>
<dbReference type="SUPFAM" id="SSF52540">
    <property type="entry name" value="P-loop containing nucleoside triphosphate hydrolases"/>
    <property type="match status" value="1"/>
</dbReference>
<protein>
    <submittedName>
        <fullName evidence="19">DNA translocase SpoIIIE</fullName>
    </submittedName>
</protein>
<dbReference type="InterPro" id="IPR041027">
    <property type="entry name" value="FtsK_alpha"/>
</dbReference>
<dbReference type="PROSITE" id="PS50901">
    <property type="entry name" value="FTSK"/>
    <property type="match status" value="1"/>
</dbReference>
<sequence length="798" mass="88180">MATASKKKPAKKRAGTSKARAGSRAKKQAGMSPMVKQRITGAVLAILGLYVGYAFLTATPGILDKIVGKVIFTYMFGNTTIMIALYMIAWGIMLFFDKHRGNIQTLVMVFLLLVNLMVVFSLNIPRLMTYSVLDLFSVASYGGYGGIIGILLSYFLQMLVTKVGTIVFLILASIAEALLIVRANFNEYYQKMKENKFGVAPLKNKVDDLVEERKLSKELSEKSKAAKRNKEKQEEPASDGYDGLFQRSETGKVSIDTEILDFIDDVNKELDESEHLEDSNETLPEEEQESLFMLPEKKQKQNKIVDELLDLSDDGENPVNPQMEADEVYHFPETTLLNPPASGSKNRKDAVVKKAKIIEETLSNFGVHAKIVGVDVGPSITRFELQPDPGVKVNKIVNLADDLALNLATSDIRIEAPIPGKAAVGIEVPNEESVIVGLREIIETPAFENFKGPLPFALGKTLSGQNIVGDISKMPHVLIAGATGSGKSVCINSIIISLLYKASPEDLRFIMIDPKMVELNQYNAIPHLLIPVVTDPKKASYALNWGIKEMTDRYQLFKENGVRDIDGYNELMAGQGGEKLPRIVIVVDELADLMMTSPKECENAICRIAQLARACGIHLIIATQRPSVDVITGLIKANIPSRIAFSVASNTDSRTILDMAGAEKLLGKGDMLYYPVGKSKPLRVQCTFVSDAEINRVINAVKPKKQPTYNDEIEEAINEPQEEEEAKEDDLDPLFDQAVETAFTYNQVSTSMLQRKLKVGYARAGRLIDSLEQKGIISGPNGSKPRTLLMTQEEYYRR</sequence>
<feature type="transmembrane region" description="Helical" evidence="17">
    <location>
        <begin position="163"/>
        <end position="185"/>
    </location>
</feature>
<dbReference type="GO" id="GO:0005524">
    <property type="term" value="F:ATP binding"/>
    <property type="evidence" value="ECO:0007669"/>
    <property type="project" value="UniProtKB-UniRule"/>
</dbReference>
<keyword evidence="8 15" id="KW-0067">ATP-binding</keyword>
<feature type="region of interest" description="Disordered" evidence="16">
    <location>
        <begin position="1"/>
        <end position="32"/>
    </location>
</feature>
<keyword evidence="6 15" id="KW-0547">Nucleotide-binding</keyword>
<dbReference type="Pfam" id="PF17854">
    <property type="entry name" value="FtsK_alpha"/>
    <property type="match status" value="1"/>
</dbReference>
<name>A0A6N3GVB6_EUBLI</name>
<feature type="region of interest" description="Disordered" evidence="16">
    <location>
        <begin position="220"/>
        <end position="245"/>
    </location>
</feature>
<dbReference type="InterPro" id="IPR036388">
    <property type="entry name" value="WH-like_DNA-bd_sf"/>
</dbReference>
<dbReference type="SMART" id="SM00382">
    <property type="entry name" value="AAA"/>
    <property type="match status" value="1"/>
</dbReference>
<evidence type="ECO:0000256" key="13">
    <source>
        <dbReference type="ARBA" id="ARBA00024986"/>
    </source>
</evidence>
<evidence type="ECO:0000256" key="11">
    <source>
        <dbReference type="ARBA" id="ARBA00023136"/>
    </source>
</evidence>
<dbReference type="InterPro" id="IPR050206">
    <property type="entry name" value="FtsK/SpoIIIE/SftA"/>
</dbReference>
<evidence type="ECO:0000313" key="19">
    <source>
        <dbReference type="EMBL" id="VYU68355.1"/>
    </source>
</evidence>
<reference evidence="19" key="1">
    <citation type="submission" date="2019-11" db="EMBL/GenBank/DDBJ databases">
        <authorList>
            <person name="Feng L."/>
        </authorList>
    </citation>
    <scope>NUCLEOTIDE SEQUENCE</scope>
    <source>
        <strain evidence="19">ElimosumLFYP34</strain>
    </source>
</reference>
<dbReference type="PANTHER" id="PTHR22683">
    <property type="entry name" value="SPORULATION PROTEIN RELATED"/>
    <property type="match status" value="1"/>
</dbReference>
<dbReference type="InterPro" id="IPR027417">
    <property type="entry name" value="P-loop_NTPase"/>
</dbReference>
<evidence type="ECO:0000256" key="9">
    <source>
        <dbReference type="ARBA" id="ARBA00022989"/>
    </source>
</evidence>
<feature type="transmembrane region" description="Helical" evidence="17">
    <location>
        <begin position="103"/>
        <end position="124"/>
    </location>
</feature>
<evidence type="ECO:0000256" key="15">
    <source>
        <dbReference type="PROSITE-ProRule" id="PRU00289"/>
    </source>
</evidence>
<evidence type="ECO:0000259" key="18">
    <source>
        <dbReference type="PROSITE" id="PS50901"/>
    </source>
</evidence>
<dbReference type="GO" id="GO:0007059">
    <property type="term" value="P:chromosome segregation"/>
    <property type="evidence" value="ECO:0007669"/>
    <property type="project" value="UniProtKB-KW"/>
</dbReference>
<dbReference type="Gene3D" id="1.10.10.10">
    <property type="entry name" value="Winged helix-like DNA-binding domain superfamily/Winged helix DNA-binding domain"/>
    <property type="match status" value="1"/>
</dbReference>
<evidence type="ECO:0000256" key="6">
    <source>
        <dbReference type="ARBA" id="ARBA00022741"/>
    </source>
</evidence>
<comment type="similarity">
    <text evidence="2">Belongs to the FtsK/SpoIIIE/SftA family.</text>
</comment>
<comment type="subcellular location">
    <subcellularLocation>
        <location evidence="1">Cell membrane</location>
        <topology evidence="1">Multi-pass membrane protein</topology>
    </subcellularLocation>
</comment>
<keyword evidence="4" id="KW-0132">Cell division</keyword>
<dbReference type="Pfam" id="PF13491">
    <property type="entry name" value="FtsK_4TM"/>
    <property type="match status" value="1"/>
</dbReference>
<organism evidence="19">
    <name type="scientific">Eubacterium limosum</name>
    <dbReference type="NCBI Taxonomy" id="1736"/>
    <lineage>
        <taxon>Bacteria</taxon>
        <taxon>Bacillati</taxon>
        <taxon>Bacillota</taxon>
        <taxon>Clostridia</taxon>
        <taxon>Eubacteriales</taxon>
        <taxon>Eubacteriaceae</taxon>
        <taxon>Eubacterium</taxon>
    </lineage>
</organism>
<evidence type="ECO:0000256" key="17">
    <source>
        <dbReference type="SAM" id="Phobius"/>
    </source>
</evidence>
<dbReference type="EMBL" id="CACRTR010000023">
    <property type="protein sequence ID" value="VYU68355.1"/>
    <property type="molecule type" value="Genomic_DNA"/>
</dbReference>
<dbReference type="Pfam" id="PF09397">
    <property type="entry name" value="FtsK_gamma"/>
    <property type="match status" value="1"/>
</dbReference>
<dbReference type="CDD" id="cd01127">
    <property type="entry name" value="TrwB_TraG_TraD_VirD4"/>
    <property type="match status" value="1"/>
</dbReference>
<dbReference type="InterPro" id="IPR018541">
    <property type="entry name" value="Ftsk_gamma"/>
</dbReference>
<dbReference type="InterPro" id="IPR036390">
    <property type="entry name" value="WH_DNA-bd_sf"/>
</dbReference>
<feature type="transmembrane region" description="Helical" evidence="17">
    <location>
        <begin position="136"/>
        <end position="156"/>
    </location>
</feature>
<dbReference type="GO" id="GO:0005886">
    <property type="term" value="C:plasma membrane"/>
    <property type="evidence" value="ECO:0007669"/>
    <property type="project" value="UniProtKB-SubCell"/>
</dbReference>
<evidence type="ECO:0000256" key="8">
    <source>
        <dbReference type="ARBA" id="ARBA00022840"/>
    </source>
</evidence>
<dbReference type="GO" id="GO:0003677">
    <property type="term" value="F:DNA binding"/>
    <property type="evidence" value="ECO:0007669"/>
    <property type="project" value="UniProtKB-KW"/>
</dbReference>
<accession>A0A6N3GVB6</accession>
<evidence type="ECO:0000256" key="5">
    <source>
        <dbReference type="ARBA" id="ARBA00022692"/>
    </source>
</evidence>
<gene>
    <name evidence="19" type="primary">spoIIIE</name>
    <name evidence="19" type="ORF">ELLFYP34_00741</name>
</gene>
<dbReference type="InterPro" id="IPR025199">
    <property type="entry name" value="FtsK_4TM"/>
</dbReference>
<evidence type="ECO:0000256" key="2">
    <source>
        <dbReference type="ARBA" id="ARBA00006474"/>
    </source>
</evidence>
<keyword evidence="7" id="KW-0159">Chromosome partition</keyword>
<keyword evidence="10" id="KW-0238">DNA-binding</keyword>
<dbReference type="Gene3D" id="3.40.50.300">
    <property type="entry name" value="P-loop containing nucleotide triphosphate hydrolases"/>
    <property type="match status" value="1"/>
</dbReference>
<comment type="function">
    <text evidence="13">Essential cell division protein that coordinates cell division and chromosome segregation. The N-terminus is involved in assembly of the cell-division machinery. The C-terminus functions as a DNA motor that moves dsDNA in an ATP-dependent manner towards the dif recombination site, which is located within the replication terminus region. Required for activation of the Xer recombinase, allowing activation of chromosome unlinking by recombination.</text>
</comment>
<evidence type="ECO:0000256" key="14">
    <source>
        <dbReference type="ARBA" id="ARBA00025923"/>
    </source>
</evidence>
<dbReference type="AlphaFoldDB" id="A0A6N3GVB6"/>
<dbReference type="Gene3D" id="3.30.980.40">
    <property type="match status" value="1"/>
</dbReference>
<feature type="transmembrane region" description="Helical" evidence="17">
    <location>
        <begin position="70"/>
        <end position="96"/>
    </location>
</feature>
<evidence type="ECO:0000256" key="7">
    <source>
        <dbReference type="ARBA" id="ARBA00022829"/>
    </source>
</evidence>
<evidence type="ECO:0000256" key="3">
    <source>
        <dbReference type="ARBA" id="ARBA00022475"/>
    </source>
</evidence>
<keyword evidence="12" id="KW-0131">Cell cycle</keyword>
<feature type="domain" description="FtsK" evidence="18">
    <location>
        <begin position="464"/>
        <end position="654"/>
    </location>
</feature>
<evidence type="ECO:0000256" key="16">
    <source>
        <dbReference type="SAM" id="MobiDB-lite"/>
    </source>
</evidence>
<comment type="subunit">
    <text evidence="14">Homohexamer. Forms a ring that surrounds DNA.</text>
</comment>
<evidence type="ECO:0000256" key="12">
    <source>
        <dbReference type="ARBA" id="ARBA00023306"/>
    </source>
</evidence>
<keyword evidence="9 17" id="KW-1133">Transmembrane helix</keyword>
<dbReference type="Pfam" id="PF01580">
    <property type="entry name" value="FtsK_SpoIIIE"/>
    <property type="match status" value="1"/>
</dbReference>
<dbReference type="GO" id="GO:0051301">
    <property type="term" value="P:cell division"/>
    <property type="evidence" value="ECO:0007669"/>
    <property type="project" value="UniProtKB-KW"/>
</dbReference>
<feature type="binding site" evidence="15">
    <location>
        <begin position="481"/>
        <end position="488"/>
    </location>
    <ligand>
        <name>ATP</name>
        <dbReference type="ChEBI" id="CHEBI:30616"/>
    </ligand>
</feature>
<dbReference type="InterPro" id="IPR002543">
    <property type="entry name" value="FtsK_dom"/>
</dbReference>
<dbReference type="SMART" id="SM00843">
    <property type="entry name" value="Ftsk_gamma"/>
    <property type="match status" value="1"/>
</dbReference>
<evidence type="ECO:0000256" key="10">
    <source>
        <dbReference type="ARBA" id="ARBA00023125"/>
    </source>
</evidence>
<dbReference type="SUPFAM" id="SSF46785">
    <property type="entry name" value="Winged helix' DNA-binding domain"/>
    <property type="match status" value="1"/>
</dbReference>
<dbReference type="PANTHER" id="PTHR22683:SF41">
    <property type="entry name" value="DNA TRANSLOCASE FTSK"/>
    <property type="match status" value="1"/>
</dbReference>
<proteinExistence type="inferred from homology"/>
<keyword evidence="5 17" id="KW-0812">Transmembrane</keyword>
<keyword evidence="11 17" id="KW-0472">Membrane</keyword>
<feature type="compositionally biased region" description="Basic residues" evidence="16">
    <location>
        <begin position="1"/>
        <end position="27"/>
    </location>
</feature>
<evidence type="ECO:0000256" key="1">
    <source>
        <dbReference type="ARBA" id="ARBA00004651"/>
    </source>
</evidence>
<dbReference type="InterPro" id="IPR003593">
    <property type="entry name" value="AAA+_ATPase"/>
</dbReference>